<gene>
    <name evidence="7" type="ORF">ACFOD3_13550</name>
</gene>
<dbReference type="PROSITE" id="PS50113">
    <property type="entry name" value="PAC"/>
    <property type="match status" value="1"/>
</dbReference>
<comment type="caution">
    <text evidence="7">The sequence shown here is derived from an EMBL/GenBank/DDBJ whole genome shotgun (WGS) entry which is preliminary data.</text>
</comment>
<dbReference type="SMART" id="SM00387">
    <property type="entry name" value="HATPase_c"/>
    <property type="match status" value="1"/>
</dbReference>
<dbReference type="SMART" id="SM00448">
    <property type="entry name" value="REC"/>
    <property type="match status" value="1"/>
</dbReference>
<evidence type="ECO:0000256" key="1">
    <source>
        <dbReference type="ARBA" id="ARBA00000085"/>
    </source>
</evidence>
<dbReference type="EC" id="2.7.13.3" evidence="2"/>
<dbReference type="Pfam" id="PF08448">
    <property type="entry name" value="PAS_4"/>
    <property type="match status" value="1"/>
</dbReference>
<keyword evidence="8" id="KW-1185">Reference proteome</keyword>
<dbReference type="InterPro" id="IPR003661">
    <property type="entry name" value="HisK_dim/P_dom"/>
</dbReference>
<dbReference type="PROSITE" id="PS50110">
    <property type="entry name" value="RESPONSE_REGULATORY"/>
    <property type="match status" value="1"/>
</dbReference>
<dbReference type="InterPro" id="IPR001789">
    <property type="entry name" value="Sig_transdc_resp-reg_receiver"/>
</dbReference>
<evidence type="ECO:0000259" key="4">
    <source>
        <dbReference type="PROSITE" id="PS50109"/>
    </source>
</evidence>
<evidence type="ECO:0000313" key="7">
    <source>
        <dbReference type="EMBL" id="MFC3000924.1"/>
    </source>
</evidence>
<sequence length="551" mass="59154">MNDFADRHLWPTGGSDAPLRAVLEQAPLAIVFIGTAGEILFRNAMFDKLWGHQAHNKATRIYSDDDQRYHLDGRPVASEEWPGARAVLKGEVVEDEVLEIVQTSGRRFFCWFAASPIRDEAGRISGGVVLLRDVSEERRTQEVLTRGREEMESRFTERTFQMMTAEDGFRQAQKMEAVGQLTGGIAHDFNNMLQGVTGALDMARRRMQAGRLDDAARYIDAGRDAAARAAGLTQRLLAFARRRPLDPRLVDADASITGMADLIRRTVGPGIMLDLRLRDGAGRVLCDAGELESALLNLCINARDAMPEGGRLTVGTEDVWLSAADVPDGEAGAGPYVVVTVADTGIGMASDVRARVFEPFFTTKPHGEGTGLGLSQVWGFARQLGGVARIESVPGRGTTVRLLLPLHEGATPEDIQPGPAPPPPTGAGGTVLLVEDQDAIRGPAADRLRELGHTVLEARDGPEALRILASARPDLMVTDVGLPNGMNGQQVAEAARERVPGLPVLFISGNAGTALPPGMEVIDKPFDLDTLARRVEARLLAHRSGAAGAAS</sequence>
<accession>A0ABV7BW45</accession>
<evidence type="ECO:0000256" key="3">
    <source>
        <dbReference type="PROSITE-ProRule" id="PRU00169"/>
    </source>
</evidence>
<dbReference type="SMART" id="SM00388">
    <property type="entry name" value="HisKA"/>
    <property type="match status" value="1"/>
</dbReference>
<feature type="domain" description="Histidine kinase" evidence="4">
    <location>
        <begin position="184"/>
        <end position="408"/>
    </location>
</feature>
<feature type="domain" description="PAC" evidence="6">
    <location>
        <begin position="94"/>
        <end position="146"/>
    </location>
</feature>
<reference evidence="8" key="1">
    <citation type="journal article" date="2019" name="Int. J. Syst. Evol. Microbiol.">
        <title>The Global Catalogue of Microorganisms (GCM) 10K type strain sequencing project: providing services to taxonomists for standard genome sequencing and annotation.</title>
        <authorList>
            <consortium name="The Broad Institute Genomics Platform"/>
            <consortium name="The Broad Institute Genome Sequencing Center for Infectious Disease"/>
            <person name="Wu L."/>
            <person name="Ma J."/>
        </authorList>
    </citation>
    <scope>NUCLEOTIDE SEQUENCE [LARGE SCALE GENOMIC DNA]</scope>
    <source>
        <strain evidence="8">CGMCC 1.16855</strain>
    </source>
</reference>
<dbReference type="InterPro" id="IPR000700">
    <property type="entry name" value="PAS-assoc_C"/>
</dbReference>
<keyword evidence="7" id="KW-0067">ATP-binding</keyword>
<dbReference type="EMBL" id="JBHRSB010000003">
    <property type="protein sequence ID" value="MFC3000924.1"/>
    <property type="molecule type" value="Genomic_DNA"/>
</dbReference>
<dbReference type="PANTHER" id="PTHR43065">
    <property type="entry name" value="SENSOR HISTIDINE KINASE"/>
    <property type="match status" value="1"/>
</dbReference>
<keyword evidence="7" id="KW-0547">Nucleotide-binding</keyword>
<dbReference type="Pfam" id="PF00072">
    <property type="entry name" value="Response_reg"/>
    <property type="match status" value="1"/>
</dbReference>
<dbReference type="PANTHER" id="PTHR43065:SF42">
    <property type="entry name" value="TWO-COMPONENT SENSOR PPRA"/>
    <property type="match status" value="1"/>
</dbReference>
<evidence type="ECO:0000259" key="6">
    <source>
        <dbReference type="PROSITE" id="PS50113"/>
    </source>
</evidence>
<keyword evidence="3" id="KW-0597">Phosphoprotein</keyword>
<evidence type="ECO:0000259" key="5">
    <source>
        <dbReference type="PROSITE" id="PS50110"/>
    </source>
</evidence>
<dbReference type="GO" id="GO:0005524">
    <property type="term" value="F:ATP binding"/>
    <property type="evidence" value="ECO:0007669"/>
    <property type="project" value="UniProtKB-KW"/>
</dbReference>
<evidence type="ECO:0000313" key="8">
    <source>
        <dbReference type="Proteomes" id="UP001595420"/>
    </source>
</evidence>
<dbReference type="Pfam" id="PF02518">
    <property type="entry name" value="HATPase_c"/>
    <property type="match status" value="1"/>
</dbReference>
<dbReference type="PROSITE" id="PS50109">
    <property type="entry name" value="HIS_KIN"/>
    <property type="match status" value="1"/>
</dbReference>
<feature type="modified residue" description="4-aspartylphosphate" evidence="3">
    <location>
        <position position="479"/>
    </location>
</feature>
<name>A0ABV7BW45_9PROT</name>
<dbReference type="InterPro" id="IPR005467">
    <property type="entry name" value="His_kinase_dom"/>
</dbReference>
<protein>
    <recommendedName>
        <fullName evidence="2">histidine kinase</fullName>
        <ecNumber evidence="2">2.7.13.3</ecNumber>
    </recommendedName>
</protein>
<feature type="domain" description="Response regulatory" evidence="5">
    <location>
        <begin position="430"/>
        <end position="539"/>
    </location>
</feature>
<evidence type="ECO:0000256" key="2">
    <source>
        <dbReference type="ARBA" id="ARBA00012438"/>
    </source>
</evidence>
<comment type="catalytic activity">
    <reaction evidence="1">
        <text>ATP + protein L-histidine = ADP + protein N-phospho-L-histidine.</text>
        <dbReference type="EC" id="2.7.13.3"/>
    </reaction>
</comment>
<dbReference type="InterPro" id="IPR013656">
    <property type="entry name" value="PAS_4"/>
</dbReference>
<organism evidence="7 8">
    <name type="scientific">Falsiroseomonas tokyonensis</name>
    <dbReference type="NCBI Taxonomy" id="430521"/>
    <lineage>
        <taxon>Bacteria</taxon>
        <taxon>Pseudomonadati</taxon>
        <taxon>Pseudomonadota</taxon>
        <taxon>Alphaproteobacteria</taxon>
        <taxon>Acetobacterales</taxon>
        <taxon>Roseomonadaceae</taxon>
        <taxon>Falsiroseomonas</taxon>
    </lineage>
</organism>
<proteinExistence type="predicted"/>
<dbReference type="RefSeq" id="WP_216836984.1">
    <property type="nucleotide sequence ID" value="NZ_JAFNJS010000003.1"/>
</dbReference>
<dbReference type="InterPro" id="IPR003594">
    <property type="entry name" value="HATPase_dom"/>
</dbReference>
<dbReference type="Proteomes" id="UP001595420">
    <property type="component" value="Unassembled WGS sequence"/>
</dbReference>